<dbReference type="InParanoid" id="H3AIH9"/>
<dbReference type="EMBL" id="AFYH01067995">
    <property type="status" value="NOT_ANNOTATED_CDS"/>
    <property type="molecule type" value="Genomic_DNA"/>
</dbReference>
<keyword evidence="37" id="KW-1185">Reference proteome</keyword>
<keyword evidence="27" id="KW-0539">Nucleus</keyword>
<evidence type="ECO:0000256" key="8">
    <source>
        <dbReference type="ARBA" id="ARBA00022468"/>
    </source>
</evidence>
<evidence type="ECO:0000256" key="19">
    <source>
        <dbReference type="ARBA" id="ARBA00022843"/>
    </source>
</evidence>
<evidence type="ECO:0000256" key="17">
    <source>
        <dbReference type="ARBA" id="ARBA00022782"/>
    </source>
</evidence>
<gene>
    <name evidence="36" type="primary">LOC102345131</name>
</gene>
<dbReference type="SMART" id="SM00324">
    <property type="entry name" value="RhoGAP"/>
    <property type="match status" value="1"/>
</dbReference>
<dbReference type="PROSITE" id="PS50081">
    <property type="entry name" value="ZF_DAG_PE_2"/>
    <property type="match status" value="1"/>
</dbReference>
<keyword evidence="26" id="KW-0206">Cytoskeleton</keyword>
<evidence type="ECO:0000256" key="31">
    <source>
        <dbReference type="ARBA" id="ARBA00075869"/>
    </source>
</evidence>
<dbReference type="SUPFAM" id="SSF57889">
    <property type="entry name" value="Cysteine-rich domain"/>
    <property type="match status" value="1"/>
</dbReference>
<evidence type="ECO:0000259" key="35">
    <source>
        <dbReference type="PROSITE" id="PS50238"/>
    </source>
</evidence>
<dbReference type="eggNOG" id="KOG3564">
    <property type="taxonomic scope" value="Eukaryota"/>
</dbReference>
<dbReference type="AlphaFoldDB" id="H3AIH9"/>
<evidence type="ECO:0000256" key="21">
    <source>
        <dbReference type="ARBA" id="ARBA00022990"/>
    </source>
</evidence>
<evidence type="ECO:0000256" key="5">
    <source>
        <dbReference type="ARBA" id="ARBA00004413"/>
    </source>
</evidence>
<evidence type="ECO:0000256" key="13">
    <source>
        <dbReference type="ARBA" id="ARBA00022553"/>
    </source>
</evidence>
<dbReference type="GO" id="GO:0007283">
    <property type="term" value="P:spermatogenesis"/>
    <property type="evidence" value="ECO:0007669"/>
    <property type="project" value="UniProtKB-KW"/>
</dbReference>
<dbReference type="Proteomes" id="UP000008672">
    <property type="component" value="Unassembled WGS sequence"/>
</dbReference>
<keyword evidence="23" id="KW-0406">Ion transport</keyword>
<dbReference type="Gene3D" id="3.30.60.20">
    <property type="match status" value="1"/>
</dbReference>
<evidence type="ECO:0000256" key="18">
    <source>
        <dbReference type="ARBA" id="ARBA00022833"/>
    </source>
</evidence>
<dbReference type="SUPFAM" id="SSF48350">
    <property type="entry name" value="GTPase activation domain, GAP"/>
    <property type="match status" value="1"/>
</dbReference>
<evidence type="ECO:0000256" key="14">
    <source>
        <dbReference type="ARBA" id="ARBA00022618"/>
    </source>
</evidence>
<reference evidence="37" key="1">
    <citation type="submission" date="2011-08" db="EMBL/GenBank/DDBJ databases">
        <title>The draft genome of Latimeria chalumnae.</title>
        <authorList>
            <person name="Di Palma F."/>
            <person name="Alfoldi J."/>
            <person name="Johnson J."/>
            <person name="Berlin A."/>
            <person name="Gnerre S."/>
            <person name="Jaffe D."/>
            <person name="MacCallum I."/>
            <person name="Young S."/>
            <person name="Walker B.J."/>
            <person name="Lander E."/>
            <person name="Lindblad-Toh K."/>
        </authorList>
    </citation>
    <scope>NUCLEOTIDE SEQUENCE [LARGE SCALE GENOMIC DNA]</scope>
    <source>
        <strain evidence="37">Wild caught</strain>
    </source>
</reference>
<feature type="domain" description="Phorbol-ester/DAG-type" evidence="34">
    <location>
        <begin position="324"/>
        <end position="373"/>
    </location>
</feature>
<dbReference type="PANTHER" id="PTHR46199">
    <property type="entry name" value="RAC GTPASE-ACTIVATING PROTEIN 1"/>
    <property type="match status" value="1"/>
</dbReference>
<keyword evidence="20" id="KW-0744">Spermatogenesis</keyword>
<keyword evidence="28" id="KW-0131">Cell cycle</keyword>
<keyword evidence="22 32" id="KW-0175">Coiled coil</keyword>
<dbReference type="EMBL" id="AFYH01067997">
    <property type="status" value="NOT_ANNOTATED_CDS"/>
    <property type="molecule type" value="Genomic_DNA"/>
</dbReference>
<dbReference type="PANTHER" id="PTHR46199:SF2">
    <property type="entry name" value="RAC GTPASE-ACTIVATING PROTEIN 1"/>
    <property type="match status" value="1"/>
</dbReference>
<name>H3AIH9_LATCH</name>
<dbReference type="CDD" id="cd20821">
    <property type="entry name" value="C1_MgcRacGAP"/>
    <property type="match status" value="1"/>
</dbReference>
<evidence type="ECO:0000256" key="25">
    <source>
        <dbReference type="ARBA" id="ARBA00023136"/>
    </source>
</evidence>
<keyword evidence="14" id="KW-0132">Cell division</keyword>
<accession>H3AIH9</accession>
<evidence type="ECO:0000256" key="27">
    <source>
        <dbReference type="ARBA" id="ARBA00023242"/>
    </source>
</evidence>
<dbReference type="GO" id="GO:0005634">
    <property type="term" value="C:nucleus"/>
    <property type="evidence" value="ECO:0007669"/>
    <property type="project" value="UniProtKB-SubCell"/>
</dbReference>
<dbReference type="EMBL" id="AFYH01067994">
    <property type="status" value="NOT_ANNOTATED_CDS"/>
    <property type="molecule type" value="Genomic_DNA"/>
</dbReference>
<dbReference type="InterPro" id="IPR008936">
    <property type="entry name" value="Rho_GTPase_activation_prot"/>
</dbReference>
<evidence type="ECO:0000256" key="28">
    <source>
        <dbReference type="ARBA" id="ARBA00023306"/>
    </source>
</evidence>
<evidence type="ECO:0000256" key="4">
    <source>
        <dbReference type="ARBA" id="ARBA00004218"/>
    </source>
</evidence>
<dbReference type="EMBL" id="AFYH01067998">
    <property type="status" value="NOT_ANNOTATED_CDS"/>
    <property type="molecule type" value="Genomic_DNA"/>
</dbReference>
<evidence type="ECO:0000256" key="7">
    <source>
        <dbReference type="ARBA" id="ARBA00022448"/>
    </source>
</evidence>
<dbReference type="SMART" id="SM00109">
    <property type="entry name" value="C1"/>
    <property type="match status" value="1"/>
</dbReference>
<dbReference type="GO" id="GO:0051256">
    <property type="term" value="P:mitotic spindle midzone assembly"/>
    <property type="evidence" value="ECO:0007669"/>
    <property type="project" value="TreeGrafter"/>
</dbReference>
<evidence type="ECO:0000256" key="29">
    <source>
        <dbReference type="ARBA" id="ARBA00023329"/>
    </source>
</evidence>
<dbReference type="Ensembl" id="ENSLACT00000009522.1">
    <property type="protein sequence ID" value="ENSLACP00000009450.1"/>
    <property type="gene ID" value="ENSLACG00000008333.1"/>
</dbReference>
<keyword evidence="24" id="KW-0446">Lipid-binding</keyword>
<dbReference type="GeneTree" id="ENSGT00940000154610"/>
<dbReference type="GO" id="GO:0097149">
    <property type="term" value="C:centralspindlin complex"/>
    <property type="evidence" value="ECO:0007669"/>
    <property type="project" value="TreeGrafter"/>
</dbReference>
<keyword evidence="25" id="KW-0472">Membrane</keyword>
<evidence type="ECO:0000256" key="24">
    <source>
        <dbReference type="ARBA" id="ARBA00023121"/>
    </source>
</evidence>
<dbReference type="GO" id="GO:0008289">
    <property type="term" value="F:lipid binding"/>
    <property type="evidence" value="ECO:0007669"/>
    <property type="project" value="UniProtKB-KW"/>
</dbReference>
<dbReference type="PROSITE" id="PS50238">
    <property type="entry name" value="RHOGAP"/>
    <property type="match status" value="1"/>
</dbReference>
<sequence>SANSNSAVNNIFNQLFHYIIHQDIILLFMKKGIEPEYIQIVKSFEASRQQWCHVELELCQTQEQLLRANMENSALEVKLKHARNQVDVEMKKRHKAEAECERLERQMQLIHDILIHDGHLSFHLSEEQKSVLASLSGRCFSSLGLTPNSRLAVIDKSCASVLSHSDISYDRTDDDLDFDSSVVKPLKARNREKRRSSLMPAAGPPVPPKRSRPSAQQGDLPATTGTAEVAVKNPPQTIPEEGDGVQMVTVIKAVPCEQSSRSRVVSSCTVSLIYIQTPNFTEQTTIWGGNEDFKNTPCDTPIEPEPDPKFNYAFKTLRGSGAQQHLFVSKTVIRPETCVPCGKRIQFGKLAVKCRDCRLMAHPKCKDRCLQLCVPTVSAASTCAGKGVLADFASPTSPMIPSLIVHCVNEIERRGLTETGIYRIPGCERQVKELRQKFLRGKGIPSLSKADEIHVVCGLLKDFLRKLWEPLVTFRLHAAFLEAADLPLNAGGVTVMCQLVDELPQPNRDTLAFLMLHLQRVMKSPDCKMNIINLARVFGPTLVGHAISDPTPMTIMQDTSRQPKVVARLLSLPAKYWSEIL</sequence>
<dbReference type="GO" id="GO:0051233">
    <property type="term" value="C:spindle midzone"/>
    <property type="evidence" value="ECO:0007669"/>
    <property type="project" value="TreeGrafter"/>
</dbReference>
<dbReference type="OMA" id="ITFRLHK"/>
<feature type="compositionally biased region" description="Basic residues" evidence="33">
    <location>
        <begin position="187"/>
        <end position="196"/>
    </location>
</feature>
<dbReference type="InterPro" id="IPR002219">
    <property type="entry name" value="PKC_DAG/PE"/>
</dbReference>
<evidence type="ECO:0000256" key="22">
    <source>
        <dbReference type="ARBA" id="ARBA00023054"/>
    </source>
</evidence>
<dbReference type="EMBL" id="AFYH01067996">
    <property type="status" value="NOT_ANNOTATED_CDS"/>
    <property type="molecule type" value="Genomic_DNA"/>
</dbReference>
<dbReference type="PROSITE" id="PS00479">
    <property type="entry name" value="ZF_DAG_PE_1"/>
    <property type="match status" value="1"/>
</dbReference>
<reference evidence="36" key="2">
    <citation type="submission" date="2025-08" db="UniProtKB">
        <authorList>
            <consortium name="Ensembl"/>
        </authorList>
    </citation>
    <scope>IDENTIFICATION</scope>
</reference>
<evidence type="ECO:0000256" key="32">
    <source>
        <dbReference type="SAM" id="Coils"/>
    </source>
</evidence>
<dbReference type="EMBL" id="AFYH01067993">
    <property type="status" value="NOT_ANNOTATED_CDS"/>
    <property type="molecule type" value="Genomic_DNA"/>
</dbReference>
<evidence type="ECO:0000256" key="10">
    <source>
        <dbReference type="ARBA" id="ARBA00022475"/>
    </source>
</evidence>
<dbReference type="FunFam" id="3.30.60.20:FF:000033">
    <property type="entry name" value="Rac GTPase-activating protein 1"/>
    <property type="match status" value="1"/>
</dbReference>
<dbReference type="InterPro" id="IPR000198">
    <property type="entry name" value="RhoGAP_dom"/>
</dbReference>
<evidence type="ECO:0000313" key="37">
    <source>
        <dbReference type="Proteomes" id="UP000008672"/>
    </source>
</evidence>
<keyword evidence="10" id="KW-1003">Cell membrane</keyword>
<evidence type="ECO:0000313" key="36">
    <source>
        <dbReference type="Ensembl" id="ENSLACP00000009450.1"/>
    </source>
</evidence>
<evidence type="ECO:0000256" key="15">
    <source>
        <dbReference type="ARBA" id="ARBA00022723"/>
    </source>
</evidence>
<evidence type="ECO:0000256" key="30">
    <source>
        <dbReference type="ARBA" id="ARBA00067896"/>
    </source>
</evidence>
<dbReference type="GO" id="GO:0008270">
    <property type="term" value="F:zinc ion binding"/>
    <property type="evidence" value="ECO:0007669"/>
    <property type="project" value="UniProtKB-KW"/>
</dbReference>
<dbReference type="STRING" id="7897.ENSLACP00000009450"/>
<evidence type="ECO:0000256" key="11">
    <source>
        <dbReference type="ARBA" id="ARBA00022490"/>
    </source>
</evidence>
<organism evidence="36 37">
    <name type="scientific">Latimeria chalumnae</name>
    <name type="common">Coelacanth</name>
    <dbReference type="NCBI Taxonomy" id="7897"/>
    <lineage>
        <taxon>Eukaryota</taxon>
        <taxon>Metazoa</taxon>
        <taxon>Chordata</taxon>
        <taxon>Craniata</taxon>
        <taxon>Vertebrata</taxon>
        <taxon>Euteleostomi</taxon>
        <taxon>Coelacanthiformes</taxon>
        <taxon>Coelacanthidae</taxon>
        <taxon>Latimeria</taxon>
    </lineage>
</organism>
<evidence type="ECO:0000256" key="26">
    <source>
        <dbReference type="ARBA" id="ARBA00023212"/>
    </source>
</evidence>
<evidence type="ECO:0000256" key="23">
    <source>
        <dbReference type="ARBA" id="ARBA00023065"/>
    </source>
</evidence>
<dbReference type="HOGENOM" id="CLU_026187_1_0_1"/>
<dbReference type="GO" id="GO:0032154">
    <property type="term" value="C:cleavage furrow"/>
    <property type="evidence" value="ECO:0007669"/>
    <property type="project" value="UniProtKB-SubCell"/>
</dbReference>
<keyword evidence="15" id="KW-0479">Metal-binding</keyword>
<keyword evidence="19" id="KW-0832">Ubl conjugation</keyword>
<dbReference type="CDD" id="cd04382">
    <property type="entry name" value="RhoGAP_MgcRacGAP"/>
    <property type="match status" value="1"/>
</dbReference>
<evidence type="ECO:0000256" key="9">
    <source>
        <dbReference type="ARBA" id="ARBA00022473"/>
    </source>
</evidence>
<keyword evidence="13" id="KW-0597">Phosphoprotein</keyword>
<evidence type="ECO:0000256" key="33">
    <source>
        <dbReference type="SAM" id="MobiDB-lite"/>
    </source>
</evidence>
<feature type="region of interest" description="Disordered" evidence="33">
    <location>
        <begin position="187"/>
        <end position="227"/>
    </location>
</feature>
<dbReference type="GO" id="GO:0000281">
    <property type="term" value="P:mitotic cytokinesis"/>
    <property type="evidence" value="ECO:0007669"/>
    <property type="project" value="TreeGrafter"/>
</dbReference>
<keyword evidence="8" id="KW-0343">GTPase activation</keyword>
<keyword evidence="7" id="KW-0813">Transport</keyword>
<evidence type="ECO:0000256" key="12">
    <source>
        <dbReference type="ARBA" id="ARBA00022499"/>
    </source>
</evidence>
<dbReference type="GO" id="GO:0007266">
    <property type="term" value="P:Rho protein signal transduction"/>
    <property type="evidence" value="ECO:0007669"/>
    <property type="project" value="TreeGrafter"/>
</dbReference>
<evidence type="ECO:0000256" key="1">
    <source>
        <dbReference type="ARBA" id="ARBA00004123"/>
    </source>
</evidence>
<evidence type="ECO:0000256" key="6">
    <source>
        <dbReference type="ARBA" id="ARBA00004626"/>
    </source>
</evidence>
<dbReference type="GO" id="GO:0030496">
    <property type="term" value="C:midbody"/>
    <property type="evidence" value="ECO:0007669"/>
    <property type="project" value="UniProtKB-SubCell"/>
</dbReference>
<dbReference type="GO" id="GO:0001669">
    <property type="term" value="C:acrosomal vesicle"/>
    <property type="evidence" value="ECO:0007669"/>
    <property type="project" value="UniProtKB-SubCell"/>
</dbReference>
<feature type="coiled-coil region" evidence="32">
    <location>
        <begin position="65"/>
        <end position="113"/>
    </location>
</feature>
<dbReference type="GO" id="GO:0005096">
    <property type="term" value="F:GTPase activator activity"/>
    <property type="evidence" value="ECO:0007669"/>
    <property type="project" value="UniProtKB-KW"/>
</dbReference>
<keyword evidence="18" id="KW-0862">Zinc</keyword>
<keyword evidence="9" id="KW-0217">Developmental protein</keyword>
<evidence type="ECO:0000256" key="20">
    <source>
        <dbReference type="ARBA" id="ARBA00022871"/>
    </source>
</evidence>
<comment type="subcellular location">
    <subcellularLocation>
        <location evidence="5">Cell membrane</location>
        <topology evidence="5">Peripheral membrane protein</topology>
        <orientation evidence="5">Cytoplasmic side</orientation>
    </subcellularLocation>
    <subcellularLocation>
        <location evidence="6">Cleavage furrow</location>
    </subcellularLocation>
    <subcellularLocation>
        <location evidence="2">Cytoplasm</location>
        <location evidence="2">Cytoskeleton</location>
        <location evidence="2">Spindle</location>
    </subcellularLocation>
    <subcellularLocation>
        <location evidence="4">Cytoplasmic vesicle</location>
        <location evidence="4">Secretory vesicle</location>
        <location evidence="4">Acrosome</location>
    </subcellularLocation>
    <subcellularLocation>
        <location evidence="3">Midbody</location>
    </subcellularLocation>
    <subcellularLocation>
        <location evidence="1">Nucleus</location>
    </subcellularLocation>
</comment>
<dbReference type="GO" id="GO:0030154">
    <property type="term" value="P:cell differentiation"/>
    <property type="evidence" value="ECO:0007669"/>
    <property type="project" value="UniProtKB-KW"/>
</dbReference>
<dbReference type="Pfam" id="PF00620">
    <property type="entry name" value="RhoGAP"/>
    <property type="match status" value="1"/>
</dbReference>
<evidence type="ECO:0000259" key="34">
    <source>
        <dbReference type="PROSITE" id="PS50081"/>
    </source>
</evidence>
<feature type="domain" description="Rho-GAP" evidence="35">
    <location>
        <begin position="387"/>
        <end position="577"/>
    </location>
</feature>
<keyword evidence="17" id="KW-0221">Differentiation</keyword>
<dbReference type="FunFam" id="1.10.555.10:FF:000034">
    <property type="entry name" value="Rac GTPase-activating protein 1"/>
    <property type="match status" value="1"/>
</dbReference>
<proteinExistence type="predicted"/>
<reference evidence="36" key="3">
    <citation type="submission" date="2025-09" db="UniProtKB">
        <authorList>
            <consortium name="Ensembl"/>
        </authorList>
    </citation>
    <scope>IDENTIFICATION</scope>
</reference>
<protein>
    <recommendedName>
        <fullName evidence="30">Rac GTPase-activating protein 1</fullName>
    </recommendedName>
    <alternativeName>
        <fullName evidence="31">Male germ cell RacGap</fullName>
    </alternativeName>
</protein>
<keyword evidence="16" id="KW-0863">Zinc-finger</keyword>
<dbReference type="GO" id="GO:0006811">
    <property type="term" value="P:monoatomic ion transport"/>
    <property type="evidence" value="ECO:0007669"/>
    <property type="project" value="UniProtKB-KW"/>
</dbReference>
<keyword evidence="11" id="KW-0963">Cytoplasm</keyword>
<keyword evidence="12" id="KW-1017">Isopeptide bond</keyword>
<keyword evidence="29" id="KW-0968">Cytoplasmic vesicle</keyword>
<keyword evidence="21" id="KW-0007">Acetylation</keyword>
<dbReference type="Pfam" id="PF00130">
    <property type="entry name" value="C1_1"/>
    <property type="match status" value="1"/>
</dbReference>
<evidence type="ECO:0000256" key="2">
    <source>
        <dbReference type="ARBA" id="ARBA00004186"/>
    </source>
</evidence>
<evidence type="ECO:0000256" key="3">
    <source>
        <dbReference type="ARBA" id="ARBA00004214"/>
    </source>
</evidence>
<dbReference type="InterPro" id="IPR046349">
    <property type="entry name" value="C1-like_sf"/>
</dbReference>
<dbReference type="Gene3D" id="1.10.555.10">
    <property type="entry name" value="Rho GTPase activation protein"/>
    <property type="match status" value="1"/>
</dbReference>
<evidence type="ECO:0000256" key="16">
    <source>
        <dbReference type="ARBA" id="ARBA00022771"/>
    </source>
</evidence>